<gene>
    <name evidence="4" type="ORF">EB796_025272</name>
</gene>
<feature type="region of interest" description="Disordered" evidence="2">
    <location>
        <begin position="338"/>
        <end position="367"/>
    </location>
</feature>
<dbReference type="InterPro" id="IPR015655">
    <property type="entry name" value="PP2C"/>
</dbReference>
<comment type="similarity">
    <text evidence="1">Belongs to the PP2C family.</text>
</comment>
<sequence length="568" mass="64090">MQKFTLHRNTLGICASCIVILSVTIGELIHSIMETAVVTSKPPLPQPVSTHRAEEATDGSAFSLSIYQQHLRTSQMETMSDGTILGLRDIIYQNEPDLTYYCSLCNRFVSLLLLKDHKTYHNALSLLEFHYPPSSLKSLLNRRTAILKRLKDNASLEETTLTLKTIQLINDSYEIVKQEIEDTFECCRKIEENINTKVEGSHLGCCLDFVSAVGCCSDQNSRWKQAMEDCKVYQDYYGNDKGRAFVALYDGYNGSYAASVAANELHYLLLMEMAKFDKTIKCKCTFNMLERNDVTKYDLIESPAKPCQHKRQLHRQSANFLHQVIYTCEELDYEGTNHLSSHHPIRKDLSTNKQSERKDEKTTHRQHMKAALRRAYQLTDEVLSFGGDERSKVRWSGCSAVTVVMENVDNSESCPASPSSDKVGGKSYEEPRPIGRLYLANTGNCHAVLVRDNRAYQLTKSHTYENLRERSRVLSAGGTFSQSEREMRVNGVLLTTRGLGNHGDPTIKQLMSCEPHCAAVEVDQYAQLLIVATPGIWQVFSPQEAAELLLQVRLSNQLAASNIVYPIS</sequence>
<dbReference type="PANTHER" id="PTHR13832">
    <property type="entry name" value="PROTEIN PHOSPHATASE 2C"/>
    <property type="match status" value="1"/>
</dbReference>
<evidence type="ECO:0000256" key="1">
    <source>
        <dbReference type="ARBA" id="ARBA00006702"/>
    </source>
</evidence>
<dbReference type="Proteomes" id="UP000593567">
    <property type="component" value="Unassembled WGS sequence"/>
</dbReference>
<accession>A0A7J7IT58</accession>
<evidence type="ECO:0000259" key="3">
    <source>
        <dbReference type="PROSITE" id="PS51746"/>
    </source>
</evidence>
<proteinExistence type="inferred from homology"/>
<comment type="caution">
    <text evidence="4">The sequence shown here is derived from an EMBL/GenBank/DDBJ whole genome shotgun (WGS) entry which is preliminary data.</text>
</comment>
<keyword evidence="5" id="KW-1185">Reference proteome</keyword>
<dbReference type="PROSITE" id="PS51746">
    <property type="entry name" value="PPM_2"/>
    <property type="match status" value="1"/>
</dbReference>
<dbReference type="AlphaFoldDB" id="A0A7J7IT58"/>
<dbReference type="SUPFAM" id="SSF81606">
    <property type="entry name" value="PP2C-like"/>
    <property type="match status" value="1"/>
</dbReference>
<dbReference type="SMART" id="SM00332">
    <property type="entry name" value="PP2Cc"/>
    <property type="match status" value="1"/>
</dbReference>
<protein>
    <submittedName>
        <fullName evidence="4">PP2D1</fullName>
    </submittedName>
</protein>
<feature type="compositionally biased region" description="Basic and acidic residues" evidence="2">
    <location>
        <begin position="346"/>
        <end position="363"/>
    </location>
</feature>
<organism evidence="4 5">
    <name type="scientific">Bugula neritina</name>
    <name type="common">Brown bryozoan</name>
    <name type="synonym">Sertularia neritina</name>
    <dbReference type="NCBI Taxonomy" id="10212"/>
    <lineage>
        <taxon>Eukaryota</taxon>
        <taxon>Metazoa</taxon>
        <taxon>Spiralia</taxon>
        <taxon>Lophotrochozoa</taxon>
        <taxon>Bryozoa</taxon>
        <taxon>Gymnolaemata</taxon>
        <taxon>Cheilostomatida</taxon>
        <taxon>Flustrina</taxon>
        <taxon>Buguloidea</taxon>
        <taxon>Bugulidae</taxon>
        <taxon>Bugula</taxon>
    </lineage>
</organism>
<feature type="domain" description="PPM-type phosphatase" evidence="3">
    <location>
        <begin position="212"/>
        <end position="568"/>
    </location>
</feature>
<dbReference type="EMBL" id="VXIV02003545">
    <property type="protein sequence ID" value="KAF6016388.1"/>
    <property type="molecule type" value="Genomic_DNA"/>
</dbReference>
<dbReference type="Gene3D" id="3.60.40.10">
    <property type="entry name" value="PPM-type phosphatase domain"/>
    <property type="match status" value="1"/>
</dbReference>
<dbReference type="PANTHER" id="PTHR13832:SF837">
    <property type="entry name" value="PROTEIN PHOSPHATASE 2C-LIKE DOMAIN-CONTAINING PROTEIN 1"/>
    <property type="match status" value="1"/>
</dbReference>
<name>A0A7J7IT58_BUGNE</name>
<reference evidence="4" key="1">
    <citation type="submission" date="2020-06" db="EMBL/GenBank/DDBJ databases">
        <title>Draft genome of Bugula neritina, a colonial animal packing powerful symbionts and potential medicines.</title>
        <authorList>
            <person name="Rayko M."/>
        </authorList>
    </citation>
    <scope>NUCLEOTIDE SEQUENCE [LARGE SCALE GENOMIC DNA]</scope>
    <source>
        <strain evidence="4">Kwan_BN1</strain>
    </source>
</reference>
<evidence type="ECO:0000256" key="2">
    <source>
        <dbReference type="SAM" id="MobiDB-lite"/>
    </source>
</evidence>
<evidence type="ECO:0000313" key="5">
    <source>
        <dbReference type="Proteomes" id="UP000593567"/>
    </source>
</evidence>
<dbReference type="InterPro" id="IPR036457">
    <property type="entry name" value="PPM-type-like_dom_sf"/>
</dbReference>
<dbReference type="CDD" id="cd00143">
    <property type="entry name" value="PP2Cc"/>
    <property type="match status" value="1"/>
</dbReference>
<dbReference type="OrthoDB" id="343114at2759"/>
<evidence type="ECO:0000313" key="4">
    <source>
        <dbReference type="EMBL" id="KAF6016388.1"/>
    </source>
</evidence>
<dbReference type="Pfam" id="PF00481">
    <property type="entry name" value="PP2C"/>
    <property type="match status" value="1"/>
</dbReference>
<dbReference type="GO" id="GO:0004722">
    <property type="term" value="F:protein serine/threonine phosphatase activity"/>
    <property type="evidence" value="ECO:0007669"/>
    <property type="project" value="InterPro"/>
</dbReference>
<dbReference type="InterPro" id="IPR001932">
    <property type="entry name" value="PPM-type_phosphatase-like_dom"/>
</dbReference>